<dbReference type="PANTHER" id="PTHR33164:SF43">
    <property type="entry name" value="HTH-TYPE TRANSCRIPTIONAL REPRESSOR YETL"/>
    <property type="match status" value="1"/>
</dbReference>
<dbReference type="SUPFAM" id="SSF46785">
    <property type="entry name" value="Winged helix' DNA-binding domain"/>
    <property type="match status" value="1"/>
</dbReference>
<gene>
    <name evidence="2" type="ORF">T9R20_00860</name>
</gene>
<evidence type="ECO:0000313" key="3">
    <source>
        <dbReference type="Proteomes" id="UP001324533"/>
    </source>
</evidence>
<keyword evidence="3" id="KW-1185">Reference proteome</keyword>
<dbReference type="Gene3D" id="1.10.10.10">
    <property type="entry name" value="Winged helix-like DNA-binding domain superfamily/Winged helix DNA-binding domain"/>
    <property type="match status" value="1"/>
</dbReference>
<dbReference type="InterPro" id="IPR039422">
    <property type="entry name" value="MarR/SlyA-like"/>
</dbReference>
<dbReference type="EMBL" id="CP139779">
    <property type="protein sequence ID" value="WQB70544.1"/>
    <property type="molecule type" value="Genomic_DNA"/>
</dbReference>
<name>A0ABZ0VAP3_9MICO</name>
<dbReference type="InterPro" id="IPR036388">
    <property type="entry name" value="WH-like_DNA-bd_sf"/>
</dbReference>
<dbReference type="InterPro" id="IPR036390">
    <property type="entry name" value="WH_DNA-bd_sf"/>
</dbReference>
<dbReference type="PANTHER" id="PTHR33164">
    <property type="entry name" value="TRANSCRIPTIONAL REGULATOR, MARR FAMILY"/>
    <property type="match status" value="1"/>
</dbReference>
<dbReference type="SMART" id="SM00347">
    <property type="entry name" value="HTH_MARR"/>
    <property type="match status" value="1"/>
</dbReference>
<dbReference type="Pfam" id="PF12802">
    <property type="entry name" value="MarR_2"/>
    <property type="match status" value="1"/>
</dbReference>
<accession>A0ABZ0VAP3</accession>
<feature type="domain" description="HTH marR-type" evidence="1">
    <location>
        <begin position="13"/>
        <end position="143"/>
    </location>
</feature>
<proteinExistence type="predicted"/>
<sequence>MPFTPRISREDVDGLAAWAVIRAARELARRLATELAPLHLSPVEFGVLAQLAAADGLSQADLARAVGVRPQSMTVVIAGLTDRGLVERRAEPGRGRHSRLTLTDDGGALLGEAWTVAAASDDWFGDDPQRTASLAEFLHPLLTRDDTTG</sequence>
<dbReference type="InterPro" id="IPR000835">
    <property type="entry name" value="HTH_MarR-typ"/>
</dbReference>
<dbReference type="RefSeq" id="WP_322410685.1">
    <property type="nucleotide sequence ID" value="NZ_CP139779.1"/>
</dbReference>
<reference evidence="2 3" key="1">
    <citation type="submission" date="2023-06" db="EMBL/GenBank/DDBJ databases">
        <title>Rock-solubilizing bacteria, Microbacterium invictum, promotes re-establishment of vegetation in rocky wasteland by accelerating rock bio-weathering and reshaping soil bacterial community.</title>
        <authorList>
            <person name="Liu C."/>
        </authorList>
    </citation>
    <scope>NUCLEOTIDE SEQUENCE [LARGE SCALE GENOMIC DNA]</scope>
    <source>
        <strain evidence="2 3">X-18</strain>
    </source>
</reference>
<evidence type="ECO:0000259" key="1">
    <source>
        <dbReference type="PROSITE" id="PS50995"/>
    </source>
</evidence>
<dbReference type="Proteomes" id="UP001324533">
    <property type="component" value="Chromosome"/>
</dbReference>
<protein>
    <submittedName>
        <fullName evidence="2">MarR family transcriptional regulator</fullName>
    </submittedName>
</protein>
<organism evidence="2 3">
    <name type="scientific">Microbacterium invictum</name>
    <dbReference type="NCBI Taxonomy" id="515415"/>
    <lineage>
        <taxon>Bacteria</taxon>
        <taxon>Bacillati</taxon>
        <taxon>Actinomycetota</taxon>
        <taxon>Actinomycetes</taxon>
        <taxon>Micrococcales</taxon>
        <taxon>Microbacteriaceae</taxon>
        <taxon>Microbacterium</taxon>
    </lineage>
</organism>
<evidence type="ECO:0000313" key="2">
    <source>
        <dbReference type="EMBL" id="WQB70544.1"/>
    </source>
</evidence>
<dbReference type="PROSITE" id="PS50995">
    <property type="entry name" value="HTH_MARR_2"/>
    <property type="match status" value="1"/>
</dbReference>